<dbReference type="InterPro" id="IPR036961">
    <property type="entry name" value="Kinesin_motor_dom_sf"/>
</dbReference>
<dbReference type="Proteomes" id="UP001164743">
    <property type="component" value="Chromosome 8A"/>
</dbReference>
<feature type="binding site" evidence="10">
    <location>
        <begin position="134"/>
        <end position="141"/>
    </location>
    <ligand>
        <name>ATP</name>
        <dbReference type="ChEBI" id="CHEBI:30616"/>
    </ligand>
</feature>
<keyword evidence="9 10" id="KW-0009">Actin-binding</keyword>
<dbReference type="PRINTS" id="PR00193">
    <property type="entry name" value="MYOSINHEAVY"/>
</dbReference>
<feature type="compositionally biased region" description="Basic and acidic residues" evidence="11">
    <location>
        <begin position="934"/>
        <end position="952"/>
    </location>
</feature>
<keyword evidence="6 10" id="KW-0518">Myosin</keyword>
<dbReference type="EMBL" id="CP110428">
    <property type="protein sequence ID" value="WAQ87615.1"/>
    <property type="molecule type" value="Genomic_DNA"/>
</dbReference>
<protein>
    <recommendedName>
        <fullName evidence="18">Chitin synthase</fullName>
    </recommendedName>
</protein>
<dbReference type="PANTHER" id="PTHR13140:SF550">
    <property type="entry name" value="MYOSIN-IIIB ISOFORM X1"/>
    <property type="match status" value="1"/>
</dbReference>
<keyword evidence="2" id="KW-1003">Cell membrane</keyword>
<dbReference type="PROSITE" id="PS51998">
    <property type="entry name" value="DEK_C"/>
    <property type="match status" value="1"/>
</dbReference>
<name>A0ABY7CSE5_9BASI</name>
<evidence type="ECO:0000256" key="6">
    <source>
        <dbReference type="ARBA" id="ARBA00023123"/>
    </source>
</evidence>
<dbReference type="PROSITE" id="PS50255">
    <property type="entry name" value="CYTOCHROME_B5_2"/>
    <property type="match status" value="1"/>
</dbReference>
<evidence type="ECO:0000256" key="8">
    <source>
        <dbReference type="ARBA" id="ARBA00023180"/>
    </source>
</evidence>
<proteinExistence type="inferred from homology"/>
<dbReference type="InterPro" id="IPR014876">
    <property type="entry name" value="DEK_C"/>
</dbReference>
<evidence type="ECO:0000256" key="2">
    <source>
        <dbReference type="ARBA" id="ARBA00022475"/>
    </source>
</evidence>
<evidence type="ECO:0000256" key="4">
    <source>
        <dbReference type="ARBA" id="ARBA00022741"/>
    </source>
</evidence>
<dbReference type="Pfam" id="PF00063">
    <property type="entry name" value="Myosin_head"/>
    <property type="match status" value="1"/>
</dbReference>
<accession>A0ABY7CSE5</accession>
<evidence type="ECO:0008006" key="18">
    <source>
        <dbReference type="Google" id="ProtNLM"/>
    </source>
</evidence>
<dbReference type="SMART" id="SM01117">
    <property type="entry name" value="Cyt-b5"/>
    <property type="match status" value="2"/>
</dbReference>
<sequence length="1703" mass="189102">MSNQHTSLTDLTQLVPSSSASSNSDTTPQSQQQPSADETVAAFKSRFLSDLPYLWLSPRCLLSLALNKNSPINSDQSLNAYASDWWDCSEDRRKRIESEAGQGFGTGPHVWALAGKAYYYMRRTGGDQSIITRGESGSGKSEARRLALRFIVDISSALPGKKGSKLVQQIPAAQFILESFGNAHTLENSNASRFGQYTELQFTEHGKLCGLKSLEYYLQRSRVVSRPSGERNFHIFYYLTAGGSPEERAYLFLDQPPTATGLAQLPGQALRNHSDHSASQPFRFLTQARNQSGQSSAASDAQQFVRLKQAFKAIGFSKKSVASTCQLLAAILHLGNLEFVLDKGKNAEAATVSNPPLLDVVASFLGVKSETLESTLTYQTRMVSGERCTIFLDSEGASQNRDDLAKMLYGLLFSWLNETINQKLCKDDFTSFISLIDLPGTQNNVSRGLNQGDGNNLDTFCFNLANERIHGLVLNELFVKNKAEYVTEGLDAHLPGLKAPFYDNAEVLRVLTHVPGGLVHIIDDQSRRPNKTDQTMLDAMGRRWGNNTSFTFKDGDERLDRPGSFTCSHYSGPVTYSVEGFLTQNRDVVSPDYLTLFGASRRASTAHGSTNSFIRQLFSDANLATTTHPQSEKTIVAAQQLQRPMRAPSTRRKNRHDAPEKSTNDDPTEEAAKKDVKVETEGKLVVSEFNESLTTLLETLQDTKTWFIFCLKSNDSQLSNQFDGKLVKQQVKFFNIPELARRLKDDWMVSLENNEWWDRYKECDPISTDVMRLSLISWEERIEGIKNIMGWDSHDIMMGNYKIFMNDAAFRQLEDRLRAVDVDEQRRYQEKAAVQGTADTFAGNDPYGMPHQSPTFYPAGAHGNSSEIGLPLVSHAAGQAGHMGGFYDDDRKTVMTDTEGGYGSPMHENESKSYLGTDRYAPSRNMFDSSGKPADSEKDALTEGDQPGRGEVAEEVVGESSLRKKWLLLVWALTFYVPNFLLAWIGRMKRPDVRLAWREKLAINEFVYSANELSSHSYSGNANNMLVAIRGEVFDLTSFAPLHYPSVVPTKAVQSYGGTDATNLFPVQVSALCSGNGNGISQWIILSGANTTSLEPNSVYHDFRAFTSDSRPDWYFEQMYYLRYNYRRGFMGKTPKEISSLARNGRKSIAILDGSVYDLTDYITVGPGIRTPTGTSPPSVDSQFMSPDIVQLFQQGAGGDVTDRFNALNMDRNVKQAQRICLRNLFFAGKVDNRQSAQCQFAQYILLIFSMMMVSIIGFKFLAALQFGKARQPEDHEKFVIIQIPCYTEGEESLRRAIDSVTQLKYDDKRKLLFVVCDGMIIGSGNDRPTPRIVLDILGSDPNQNPEALSILSLGEGAKQHNMAKVYSGLYESGGHVLLYLVGSKSGVVPTTSLIMIAAIYGLQALIFVFHRKFEHIGWMFFYILAIPIFSFLIPIYSFWKMDDFSWGNTRVVLGEAGKKLVIHDEGKFDPSSIPLKTWQEYENELWERGSNQSIGSIIADKRNASAKEASLYGQETSYDPPVMMPYSRTHSPGLNEHNHDARSLLSGYQGGGGSIMLMPQGNVGYMDPMAGRAMSVHSFGGPQAMMVPNRGMNDSPSLMGFMPPNNGMMPMGMGSMYGPVPGFMQGQASDSRRGSAAGFPIPSRGGLPSDEQIIADIQAVLARADLNTITKKGVRQELEAMYRTELGDKKAFVNQAIEDQLG</sequence>
<keyword evidence="5 10" id="KW-0067">ATP-binding</keyword>
<evidence type="ECO:0000259" key="14">
    <source>
        <dbReference type="PROSITE" id="PS51456"/>
    </source>
</evidence>
<feature type="compositionally biased region" description="Basic and acidic residues" evidence="11">
    <location>
        <begin position="656"/>
        <end position="676"/>
    </location>
</feature>
<feature type="region of interest" description="Actin-binding" evidence="10">
    <location>
        <begin position="693"/>
        <end position="715"/>
    </location>
</feature>
<feature type="region of interest" description="Disordered" evidence="11">
    <location>
        <begin position="638"/>
        <end position="676"/>
    </location>
</feature>
<dbReference type="Gene3D" id="3.40.850.10">
    <property type="entry name" value="Kinesin motor domain"/>
    <property type="match status" value="1"/>
</dbReference>
<dbReference type="Gene3D" id="1.20.120.720">
    <property type="entry name" value="Myosin VI head, motor domain, U50 subdomain"/>
    <property type="match status" value="1"/>
</dbReference>
<dbReference type="Gene3D" id="1.20.58.530">
    <property type="match status" value="1"/>
</dbReference>
<evidence type="ECO:0000259" key="13">
    <source>
        <dbReference type="PROSITE" id="PS50255"/>
    </source>
</evidence>
<feature type="compositionally biased region" description="Low complexity" evidence="11">
    <location>
        <begin position="17"/>
        <end position="35"/>
    </location>
</feature>
<dbReference type="Pfam" id="PF03142">
    <property type="entry name" value="Chitin_synth_2"/>
    <property type="match status" value="2"/>
</dbReference>
<evidence type="ECO:0000259" key="15">
    <source>
        <dbReference type="PROSITE" id="PS51998"/>
    </source>
</evidence>
<dbReference type="SUPFAM" id="SSF109715">
    <property type="entry name" value="DEK C-terminal domain"/>
    <property type="match status" value="1"/>
</dbReference>
<keyword evidence="7 10" id="KW-0505">Motor protein</keyword>
<evidence type="ECO:0000256" key="1">
    <source>
        <dbReference type="ARBA" id="ARBA00004651"/>
    </source>
</evidence>
<evidence type="ECO:0000256" key="10">
    <source>
        <dbReference type="PROSITE-ProRule" id="PRU00782"/>
    </source>
</evidence>
<dbReference type="Gene3D" id="3.10.120.10">
    <property type="entry name" value="Cytochrome b5-like heme/steroid binding domain"/>
    <property type="match status" value="1"/>
</dbReference>
<keyword evidence="12" id="KW-1133">Transmembrane helix</keyword>
<dbReference type="InterPro" id="IPR036037">
    <property type="entry name" value="MYSc_Myo17"/>
</dbReference>
<dbReference type="SMART" id="SM00242">
    <property type="entry name" value="MYSc"/>
    <property type="match status" value="1"/>
</dbReference>
<dbReference type="SUPFAM" id="SSF55856">
    <property type="entry name" value="Cytochrome b5-like heme/steroid binding domain"/>
    <property type="match status" value="1"/>
</dbReference>
<dbReference type="InterPro" id="IPR036400">
    <property type="entry name" value="Cyt_B5-like_heme/steroid_sf"/>
</dbReference>
<evidence type="ECO:0000256" key="5">
    <source>
        <dbReference type="ARBA" id="ARBA00022840"/>
    </source>
</evidence>
<dbReference type="GeneID" id="77812854"/>
<dbReference type="SUPFAM" id="SSF53448">
    <property type="entry name" value="Nucleotide-diphospho-sugar transferases"/>
    <property type="match status" value="1"/>
</dbReference>
<organism evidence="16 17">
    <name type="scientific">Puccinia triticina</name>
    <dbReference type="NCBI Taxonomy" id="208348"/>
    <lineage>
        <taxon>Eukaryota</taxon>
        <taxon>Fungi</taxon>
        <taxon>Dikarya</taxon>
        <taxon>Basidiomycota</taxon>
        <taxon>Pucciniomycotina</taxon>
        <taxon>Pucciniomycetes</taxon>
        <taxon>Pucciniales</taxon>
        <taxon>Pucciniaceae</taxon>
        <taxon>Puccinia</taxon>
    </lineage>
</organism>
<comment type="subcellular location">
    <subcellularLocation>
        <location evidence="1">Cell membrane</location>
        <topology evidence="1">Multi-pass membrane protein</topology>
    </subcellularLocation>
</comment>
<feature type="compositionally biased region" description="Polar residues" evidence="11">
    <location>
        <begin position="1"/>
        <end position="16"/>
    </location>
</feature>
<keyword evidence="3" id="KW-0808">Transferase</keyword>
<evidence type="ECO:0000256" key="12">
    <source>
        <dbReference type="SAM" id="Phobius"/>
    </source>
</evidence>
<dbReference type="PANTHER" id="PTHR13140">
    <property type="entry name" value="MYOSIN"/>
    <property type="match status" value="1"/>
</dbReference>
<dbReference type="InterPro" id="IPR001609">
    <property type="entry name" value="Myosin_head_motor_dom-like"/>
</dbReference>
<keyword evidence="12" id="KW-0812">Transmembrane</keyword>
<keyword evidence="4 10" id="KW-0547">Nucleotide-binding</keyword>
<feature type="transmembrane region" description="Helical" evidence="12">
    <location>
        <begin position="1244"/>
        <end position="1265"/>
    </location>
</feature>
<dbReference type="CDD" id="cd14879">
    <property type="entry name" value="MYSc_Myo17"/>
    <property type="match status" value="1"/>
</dbReference>
<evidence type="ECO:0000256" key="9">
    <source>
        <dbReference type="ARBA" id="ARBA00023203"/>
    </source>
</evidence>
<dbReference type="Gene3D" id="1.10.10.820">
    <property type="match status" value="1"/>
</dbReference>
<feature type="transmembrane region" description="Helical" evidence="12">
    <location>
        <begin position="1417"/>
        <end position="1440"/>
    </location>
</feature>
<feature type="transmembrane region" description="Helical" evidence="12">
    <location>
        <begin position="966"/>
        <end position="985"/>
    </location>
</feature>
<evidence type="ECO:0000313" key="16">
    <source>
        <dbReference type="EMBL" id="WAQ87615.1"/>
    </source>
</evidence>
<dbReference type="InterPro" id="IPR001199">
    <property type="entry name" value="Cyt_B5-like_heme/steroid-bd"/>
</dbReference>
<dbReference type="InterPro" id="IPR027417">
    <property type="entry name" value="P-loop_NTPase"/>
</dbReference>
<dbReference type="PROSITE" id="PS51456">
    <property type="entry name" value="MYOSIN_MOTOR"/>
    <property type="match status" value="1"/>
</dbReference>
<evidence type="ECO:0000256" key="11">
    <source>
        <dbReference type="SAM" id="MobiDB-lite"/>
    </source>
</evidence>
<feature type="domain" description="Myosin motor" evidence="14">
    <location>
        <begin position="1"/>
        <end position="818"/>
    </location>
</feature>
<keyword evidence="17" id="KW-1185">Reference proteome</keyword>
<feature type="region of interest" description="Disordered" evidence="11">
    <location>
        <begin position="1626"/>
        <end position="1649"/>
    </location>
</feature>
<feature type="domain" description="DEK-C" evidence="15">
    <location>
        <begin position="1648"/>
        <end position="1703"/>
    </location>
</feature>
<evidence type="ECO:0000256" key="3">
    <source>
        <dbReference type="ARBA" id="ARBA00022679"/>
    </source>
</evidence>
<dbReference type="Pfam" id="PF00173">
    <property type="entry name" value="Cyt-b5"/>
    <property type="match status" value="1"/>
</dbReference>
<gene>
    <name evidence="16" type="ORF">PtA15_8A520</name>
</gene>
<dbReference type="SUPFAM" id="SSF52540">
    <property type="entry name" value="P-loop containing nucleoside triphosphate hydrolases"/>
    <property type="match status" value="1"/>
</dbReference>
<feature type="domain" description="Cytochrome b5 heme-binding" evidence="13">
    <location>
        <begin position="1005"/>
        <end position="1065"/>
    </location>
</feature>
<feature type="transmembrane region" description="Helical" evidence="12">
    <location>
        <begin position="1388"/>
        <end position="1410"/>
    </location>
</feature>
<dbReference type="InterPro" id="IPR029044">
    <property type="entry name" value="Nucleotide-diphossugar_trans"/>
</dbReference>
<feature type="region of interest" description="Disordered" evidence="11">
    <location>
        <begin position="1"/>
        <end position="38"/>
    </location>
</feature>
<keyword evidence="8" id="KW-0325">Glycoprotein</keyword>
<keyword evidence="12" id="KW-0472">Membrane</keyword>
<dbReference type="Gene3D" id="1.10.10.60">
    <property type="entry name" value="Homeodomain-like"/>
    <property type="match status" value="1"/>
</dbReference>
<comment type="similarity">
    <text evidence="10">Belongs to the TRAFAC class myosin-kinesin ATPase superfamily. Myosin family.</text>
</comment>
<dbReference type="RefSeq" id="XP_053023170.1">
    <property type="nucleotide sequence ID" value="XM_053171959.1"/>
</dbReference>
<evidence type="ECO:0000313" key="17">
    <source>
        <dbReference type="Proteomes" id="UP001164743"/>
    </source>
</evidence>
<reference evidence="16" key="1">
    <citation type="submission" date="2022-10" db="EMBL/GenBank/DDBJ databases">
        <title>Puccinia triticina Genome sequencing and assembly.</title>
        <authorList>
            <person name="Li C."/>
        </authorList>
    </citation>
    <scope>NUCLEOTIDE SEQUENCE</scope>
    <source>
        <strain evidence="16">Pt15</strain>
    </source>
</reference>
<feature type="region of interest" description="Disordered" evidence="11">
    <location>
        <begin position="899"/>
        <end position="953"/>
    </location>
</feature>
<dbReference type="Pfam" id="PF08766">
    <property type="entry name" value="DEK_C"/>
    <property type="match status" value="1"/>
</dbReference>
<evidence type="ECO:0000256" key="7">
    <source>
        <dbReference type="ARBA" id="ARBA00023175"/>
    </source>
</evidence>